<keyword evidence="4" id="KW-0808">Transferase</keyword>
<dbReference type="GeneID" id="81211457"/>
<evidence type="ECO:0000259" key="7">
    <source>
        <dbReference type="PROSITE" id="PS50109"/>
    </source>
</evidence>
<sequence>MEPEPPVASDDFYRALVENTAEGMLTIDEESTIRYANPAIEDLLGYSPEELVGSSKMTIIPERLRPVHAEALAQYVESGERNIDWDGMELPALHKDGTEVPTLISLREHTHDGERYFTGIIRDISEQREREAQLKDQKDRLDDFADILAHDIRNPLSVARGYTDLARQEHDAPELETVAGSLERIEKLVEDVLALSKEGRYIGETEPVEIGSCARDAWGSVHADGASLVVGIGNETVVADESRLRGLFENLFRNAVDHGGESVTVRVDQLSDGDGIYVADDGPGVPAEDRETIFDRGFSTRDRGTGYGLSIVRQIAEGHDWTVSVTDDETGGARFELRGLDIRS</sequence>
<organism evidence="10 11">
    <name type="scientific">Halobaculum halobium</name>
    <dbReference type="NCBI Taxonomy" id="3032281"/>
    <lineage>
        <taxon>Archaea</taxon>
        <taxon>Methanobacteriati</taxon>
        <taxon>Methanobacteriota</taxon>
        <taxon>Stenosarchaea group</taxon>
        <taxon>Halobacteria</taxon>
        <taxon>Halobacteriales</taxon>
        <taxon>Haloferacaceae</taxon>
        <taxon>Halobaculum</taxon>
    </lineage>
</organism>
<dbReference type="InterPro" id="IPR003594">
    <property type="entry name" value="HATPase_dom"/>
</dbReference>
<dbReference type="SMART" id="SM00091">
    <property type="entry name" value="PAS"/>
    <property type="match status" value="1"/>
</dbReference>
<dbReference type="InterPro" id="IPR005467">
    <property type="entry name" value="His_kinase_dom"/>
</dbReference>
<dbReference type="InterPro" id="IPR035965">
    <property type="entry name" value="PAS-like_dom_sf"/>
</dbReference>
<dbReference type="PROSITE" id="PS50112">
    <property type="entry name" value="PAS"/>
    <property type="match status" value="1"/>
</dbReference>
<dbReference type="Pfam" id="PF00989">
    <property type="entry name" value="PAS"/>
    <property type="match status" value="1"/>
</dbReference>
<evidence type="ECO:0000256" key="3">
    <source>
        <dbReference type="ARBA" id="ARBA00022553"/>
    </source>
</evidence>
<dbReference type="InterPro" id="IPR000014">
    <property type="entry name" value="PAS"/>
</dbReference>
<dbReference type="NCBIfam" id="TIGR00229">
    <property type="entry name" value="sensory_box"/>
    <property type="match status" value="1"/>
</dbReference>
<dbReference type="SUPFAM" id="SSF47384">
    <property type="entry name" value="Homodimeric domain of signal transducing histidine kinase"/>
    <property type="match status" value="1"/>
</dbReference>
<keyword evidence="3" id="KW-0597">Phosphoprotein</keyword>
<proteinExistence type="predicted"/>
<dbReference type="EMBL" id="JBHSWX010000001">
    <property type="protein sequence ID" value="MFC6784740.1"/>
    <property type="molecule type" value="Genomic_DNA"/>
</dbReference>
<dbReference type="Pfam" id="PF02518">
    <property type="entry name" value="HATPase_c"/>
    <property type="match status" value="1"/>
</dbReference>
<dbReference type="PANTHER" id="PTHR43711:SF1">
    <property type="entry name" value="HISTIDINE KINASE 1"/>
    <property type="match status" value="1"/>
</dbReference>
<dbReference type="Proteomes" id="UP001596443">
    <property type="component" value="Unassembled WGS sequence"/>
</dbReference>
<dbReference type="Gene3D" id="3.30.565.10">
    <property type="entry name" value="Histidine kinase-like ATPase, C-terminal domain"/>
    <property type="match status" value="1"/>
</dbReference>
<dbReference type="GO" id="GO:0004673">
    <property type="term" value="F:protein histidine kinase activity"/>
    <property type="evidence" value="ECO:0007669"/>
    <property type="project" value="UniProtKB-EC"/>
</dbReference>
<evidence type="ECO:0000259" key="9">
    <source>
        <dbReference type="PROSITE" id="PS50113"/>
    </source>
</evidence>
<evidence type="ECO:0000256" key="2">
    <source>
        <dbReference type="ARBA" id="ARBA00012438"/>
    </source>
</evidence>
<feature type="domain" description="PAS" evidence="8">
    <location>
        <begin position="9"/>
        <end position="79"/>
    </location>
</feature>
<evidence type="ECO:0000256" key="1">
    <source>
        <dbReference type="ARBA" id="ARBA00000085"/>
    </source>
</evidence>
<keyword evidence="5" id="KW-0418">Kinase</keyword>
<dbReference type="SMART" id="SM00387">
    <property type="entry name" value="HATPase_c"/>
    <property type="match status" value="1"/>
</dbReference>
<dbReference type="InterPro" id="IPR004358">
    <property type="entry name" value="Sig_transdc_His_kin-like_C"/>
</dbReference>
<keyword evidence="11" id="KW-1185">Reference proteome</keyword>
<dbReference type="SUPFAM" id="SSF55874">
    <property type="entry name" value="ATPase domain of HSP90 chaperone/DNA topoisomerase II/histidine kinase"/>
    <property type="match status" value="1"/>
</dbReference>
<keyword evidence="6" id="KW-0902">Two-component regulatory system</keyword>
<protein>
    <recommendedName>
        <fullName evidence="2">histidine kinase</fullName>
        <ecNumber evidence="2">2.7.13.3</ecNumber>
    </recommendedName>
</protein>
<dbReference type="EC" id="2.7.13.3" evidence="2"/>
<evidence type="ECO:0000259" key="8">
    <source>
        <dbReference type="PROSITE" id="PS50112"/>
    </source>
</evidence>
<dbReference type="PROSITE" id="PS50113">
    <property type="entry name" value="PAC"/>
    <property type="match status" value="1"/>
</dbReference>
<feature type="domain" description="PAC" evidence="9">
    <location>
        <begin position="86"/>
        <end position="136"/>
    </location>
</feature>
<dbReference type="InterPro" id="IPR000700">
    <property type="entry name" value="PAS-assoc_C"/>
</dbReference>
<dbReference type="CDD" id="cd00130">
    <property type="entry name" value="PAS"/>
    <property type="match status" value="1"/>
</dbReference>
<dbReference type="GO" id="GO:0000160">
    <property type="term" value="P:phosphorelay signal transduction system"/>
    <property type="evidence" value="ECO:0007669"/>
    <property type="project" value="UniProtKB-KW"/>
</dbReference>
<evidence type="ECO:0000256" key="6">
    <source>
        <dbReference type="ARBA" id="ARBA00023012"/>
    </source>
</evidence>
<dbReference type="InterPro" id="IPR050736">
    <property type="entry name" value="Sensor_HK_Regulatory"/>
</dbReference>
<accession>A0ABD5T5Y5</accession>
<name>A0ABD5T5Y5_9EURY</name>
<dbReference type="Pfam" id="PF00512">
    <property type="entry name" value="HisKA"/>
    <property type="match status" value="1"/>
</dbReference>
<dbReference type="InterPro" id="IPR036097">
    <property type="entry name" value="HisK_dim/P_sf"/>
</dbReference>
<dbReference type="SUPFAM" id="SSF55785">
    <property type="entry name" value="PYP-like sensor domain (PAS domain)"/>
    <property type="match status" value="1"/>
</dbReference>
<evidence type="ECO:0000256" key="5">
    <source>
        <dbReference type="ARBA" id="ARBA00022777"/>
    </source>
</evidence>
<dbReference type="SMART" id="SM00388">
    <property type="entry name" value="HisKA"/>
    <property type="match status" value="1"/>
</dbReference>
<gene>
    <name evidence="10" type="ORF">ACFQFD_01650</name>
</gene>
<dbReference type="PRINTS" id="PR00344">
    <property type="entry name" value="BCTRLSENSOR"/>
</dbReference>
<feature type="domain" description="Histidine kinase" evidence="7">
    <location>
        <begin position="147"/>
        <end position="338"/>
    </location>
</feature>
<evidence type="ECO:0000313" key="11">
    <source>
        <dbReference type="Proteomes" id="UP001596443"/>
    </source>
</evidence>
<dbReference type="AlphaFoldDB" id="A0ABD5T5Y5"/>
<dbReference type="InterPro" id="IPR003661">
    <property type="entry name" value="HisK_dim/P_dom"/>
</dbReference>
<evidence type="ECO:0000256" key="4">
    <source>
        <dbReference type="ARBA" id="ARBA00022679"/>
    </source>
</evidence>
<comment type="catalytic activity">
    <reaction evidence="1">
        <text>ATP + protein L-histidine = ADP + protein N-phospho-L-histidine.</text>
        <dbReference type="EC" id="2.7.13.3"/>
    </reaction>
</comment>
<comment type="caution">
    <text evidence="10">The sequence shown here is derived from an EMBL/GenBank/DDBJ whole genome shotgun (WGS) entry which is preliminary data.</text>
</comment>
<dbReference type="InterPro" id="IPR013767">
    <property type="entry name" value="PAS_fold"/>
</dbReference>
<dbReference type="PANTHER" id="PTHR43711">
    <property type="entry name" value="TWO-COMPONENT HISTIDINE KINASE"/>
    <property type="match status" value="1"/>
</dbReference>
<dbReference type="CDD" id="cd00082">
    <property type="entry name" value="HisKA"/>
    <property type="match status" value="1"/>
</dbReference>
<dbReference type="RefSeq" id="WP_284063560.1">
    <property type="nucleotide sequence ID" value="NZ_CP126159.1"/>
</dbReference>
<dbReference type="PROSITE" id="PS50109">
    <property type="entry name" value="HIS_KIN"/>
    <property type="match status" value="1"/>
</dbReference>
<evidence type="ECO:0000313" key="10">
    <source>
        <dbReference type="EMBL" id="MFC6784740.1"/>
    </source>
</evidence>
<dbReference type="InterPro" id="IPR036890">
    <property type="entry name" value="HATPase_C_sf"/>
</dbReference>
<dbReference type="Gene3D" id="1.10.287.130">
    <property type="match status" value="1"/>
</dbReference>
<dbReference type="Gene3D" id="3.30.450.20">
    <property type="entry name" value="PAS domain"/>
    <property type="match status" value="1"/>
</dbReference>
<reference evidence="10 11" key="1">
    <citation type="journal article" date="2019" name="Int. J. Syst. Evol. Microbiol.">
        <title>The Global Catalogue of Microorganisms (GCM) 10K type strain sequencing project: providing services to taxonomists for standard genome sequencing and annotation.</title>
        <authorList>
            <consortium name="The Broad Institute Genomics Platform"/>
            <consortium name="The Broad Institute Genome Sequencing Center for Infectious Disease"/>
            <person name="Wu L."/>
            <person name="Ma J."/>
        </authorList>
    </citation>
    <scope>NUCLEOTIDE SEQUENCE [LARGE SCALE GENOMIC DNA]</scope>
    <source>
        <strain evidence="10 11">SYNS20</strain>
    </source>
</reference>